<dbReference type="AlphaFoldDB" id="A0A426XVR4"/>
<feature type="region of interest" description="Disordered" evidence="1">
    <location>
        <begin position="166"/>
        <end position="214"/>
    </location>
</feature>
<reference evidence="2 3" key="1">
    <citation type="journal article" date="2014" name="Agronomy (Basel)">
        <title>A Draft Genome Sequence for Ensete ventricosum, the Drought-Tolerant Tree Against Hunger.</title>
        <authorList>
            <person name="Harrison J."/>
            <person name="Moore K.A."/>
            <person name="Paszkiewicz K."/>
            <person name="Jones T."/>
            <person name="Grant M."/>
            <person name="Ambacheew D."/>
            <person name="Muzemil S."/>
            <person name="Studholme D.J."/>
        </authorList>
    </citation>
    <scope>NUCLEOTIDE SEQUENCE [LARGE SCALE GENOMIC DNA]</scope>
</reference>
<name>A0A426XVR4_ENSVE</name>
<dbReference type="EMBL" id="AMZH03017087">
    <property type="protein sequence ID" value="RRT43524.1"/>
    <property type="molecule type" value="Genomic_DNA"/>
</dbReference>
<sequence length="230" mass="24624">MRPRSSIRPQSCRRGDAVTNLNKAKSVTHERRGGAPLQAGFWWLHGGRVVVELRQIDSGVANTSGRSFDPEAEASQQVPRPPPYYYSSYRSCIPQQESLAREVPARAIRGHQGMLTTSPIADIDSDVDPSASFLVGSAPLDGGGDNACLVAIAFTSVCVSACRCSSERGGSPFTASDVAPPPGGSRRRRRRRARPSRRCGTSPAISSTFPSPDSPEAAWSACFFSLFLGV</sequence>
<gene>
    <name evidence="2" type="ORF">B296_00019832</name>
</gene>
<proteinExistence type="predicted"/>
<evidence type="ECO:0000256" key="1">
    <source>
        <dbReference type="SAM" id="MobiDB-lite"/>
    </source>
</evidence>
<evidence type="ECO:0000313" key="2">
    <source>
        <dbReference type="EMBL" id="RRT43524.1"/>
    </source>
</evidence>
<protein>
    <submittedName>
        <fullName evidence="2">Uncharacterized protein</fullName>
    </submittedName>
</protein>
<feature type="compositionally biased region" description="Basic residues" evidence="1">
    <location>
        <begin position="185"/>
        <end position="197"/>
    </location>
</feature>
<accession>A0A426XVR4</accession>
<comment type="caution">
    <text evidence="2">The sequence shown here is derived from an EMBL/GenBank/DDBJ whole genome shotgun (WGS) entry which is preliminary data.</text>
</comment>
<organism evidence="2 3">
    <name type="scientific">Ensete ventricosum</name>
    <name type="common">Abyssinian banana</name>
    <name type="synonym">Musa ensete</name>
    <dbReference type="NCBI Taxonomy" id="4639"/>
    <lineage>
        <taxon>Eukaryota</taxon>
        <taxon>Viridiplantae</taxon>
        <taxon>Streptophyta</taxon>
        <taxon>Embryophyta</taxon>
        <taxon>Tracheophyta</taxon>
        <taxon>Spermatophyta</taxon>
        <taxon>Magnoliopsida</taxon>
        <taxon>Liliopsida</taxon>
        <taxon>Zingiberales</taxon>
        <taxon>Musaceae</taxon>
        <taxon>Ensete</taxon>
    </lineage>
</organism>
<feature type="region of interest" description="Disordered" evidence="1">
    <location>
        <begin position="61"/>
        <end position="81"/>
    </location>
</feature>
<dbReference type="Proteomes" id="UP000287651">
    <property type="component" value="Unassembled WGS sequence"/>
</dbReference>
<evidence type="ECO:0000313" key="3">
    <source>
        <dbReference type="Proteomes" id="UP000287651"/>
    </source>
</evidence>